<feature type="short sequence motif" description="TonB C-terminal box" evidence="8">
    <location>
        <begin position="38"/>
        <end position="55"/>
    </location>
</feature>
<dbReference type="InterPro" id="IPR036942">
    <property type="entry name" value="Beta-barrel_TonB_sf"/>
</dbReference>
<keyword evidence="2 7" id="KW-0813">Transport</keyword>
<evidence type="ECO:0000313" key="10">
    <source>
        <dbReference type="Proteomes" id="UP000575083"/>
    </source>
</evidence>
<dbReference type="AlphaFoldDB" id="A0A7X0UBM2"/>
<accession>A0A7X0UBM2</accession>
<protein>
    <submittedName>
        <fullName evidence="9">Outer membrane receptor for ferric coprogen and ferric-rhodotorulic acid</fullName>
    </submittedName>
</protein>
<evidence type="ECO:0000256" key="8">
    <source>
        <dbReference type="PROSITE-ProRule" id="PRU10144"/>
    </source>
</evidence>
<sequence>MWSLYAVYPIRPQLKLALNIDNLFDRVYWERAGTATRSNCYGLPRSVMLTLRASF</sequence>
<dbReference type="PROSITE" id="PS01156">
    <property type="entry name" value="TONB_DEPENDENT_REC_2"/>
    <property type="match status" value="1"/>
</dbReference>
<evidence type="ECO:0000256" key="1">
    <source>
        <dbReference type="ARBA" id="ARBA00004571"/>
    </source>
</evidence>
<organism evidence="9 10">
    <name type="scientific">Acidovorax soli</name>
    <dbReference type="NCBI Taxonomy" id="592050"/>
    <lineage>
        <taxon>Bacteria</taxon>
        <taxon>Pseudomonadati</taxon>
        <taxon>Pseudomonadota</taxon>
        <taxon>Betaproteobacteria</taxon>
        <taxon>Burkholderiales</taxon>
        <taxon>Comamonadaceae</taxon>
        <taxon>Acidovorax</taxon>
    </lineage>
</organism>
<dbReference type="InterPro" id="IPR039426">
    <property type="entry name" value="TonB-dep_rcpt-like"/>
</dbReference>
<comment type="caution">
    <text evidence="9">The sequence shown here is derived from an EMBL/GenBank/DDBJ whole genome shotgun (WGS) entry which is preliminary data.</text>
</comment>
<comment type="similarity">
    <text evidence="7">Belongs to the TonB-dependent receptor family.</text>
</comment>
<evidence type="ECO:0000256" key="2">
    <source>
        <dbReference type="ARBA" id="ARBA00022448"/>
    </source>
</evidence>
<proteinExistence type="inferred from homology"/>
<dbReference type="Gene3D" id="2.40.170.20">
    <property type="entry name" value="TonB-dependent receptor, beta-barrel domain"/>
    <property type="match status" value="1"/>
</dbReference>
<comment type="subcellular location">
    <subcellularLocation>
        <location evidence="1 7">Cell outer membrane</location>
        <topology evidence="1 7">Multi-pass membrane protein</topology>
    </subcellularLocation>
</comment>
<name>A0A7X0UBM2_9BURK</name>
<reference evidence="9 10" key="1">
    <citation type="submission" date="2020-08" db="EMBL/GenBank/DDBJ databases">
        <title>Functional genomics of gut bacteria from endangered species of beetles.</title>
        <authorList>
            <person name="Carlos-Shanley C."/>
        </authorList>
    </citation>
    <scope>NUCLEOTIDE SEQUENCE [LARGE SCALE GENOMIC DNA]</scope>
    <source>
        <strain evidence="9 10">S00198</strain>
    </source>
</reference>
<keyword evidence="4 7" id="KW-0812">Transmembrane</keyword>
<dbReference type="EMBL" id="JACHLK010000011">
    <property type="protein sequence ID" value="MBB6562258.1"/>
    <property type="molecule type" value="Genomic_DNA"/>
</dbReference>
<dbReference type="InterPro" id="IPR010917">
    <property type="entry name" value="TonB_rcpt_CS"/>
</dbReference>
<dbReference type="PROSITE" id="PS52016">
    <property type="entry name" value="TONB_DEPENDENT_REC_3"/>
    <property type="match status" value="1"/>
</dbReference>
<dbReference type="RefSeq" id="WP_311773854.1">
    <property type="nucleotide sequence ID" value="NZ_JACHLK010000011.1"/>
</dbReference>
<keyword evidence="5 7" id="KW-0472">Membrane</keyword>
<keyword evidence="9" id="KW-0675">Receptor</keyword>
<evidence type="ECO:0000313" key="9">
    <source>
        <dbReference type="EMBL" id="MBB6562258.1"/>
    </source>
</evidence>
<dbReference type="Proteomes" id="UP000575083">
    <property type="component" value="Unassembled WGS sequence"/>
</dbReference>
<keyword evidence="10" id="KW-1185">Reference proteome</keyword>
<dbReference type="SUPFAM" id="SSF56935">
    <property type="entry name" value="Porins"/>
    <property type="match status" value="1"/>
</dbReference>
<evidence type="ECO:0000256" key="6">
    <source>
        <dbReference type="ARBA" id="ARBA00023237"/>
    </source>
</evidence>
<evidence type="ECO:0000256" key="3">
    <source>
        <dbReference type="ARBA" id="ARBA00022452"/>
    </source>
</evidence>
<keyword evidence="3 7" id="KW-1134">Transmembrane beta strand</keyword>
<evidence type="ECO:0000256" key="5">
    <source>
        <dbReference type="ARBA" id="ARBA00023136"/>
    </source>
</evidence>
<keyword evidence="6 7" id="KW-0998">Cell outer membrane</keyword>
<gene>
    <name evidence="9" type="ORF">HNP48_004967</name>
</gene>
<dbReference type="GO" id="GO:0009279">
    <property type="term" value="C:cell outer membrane"/>
    <property type="evidence" value="ECO:0007669"/>
    <property type="project" value="UniProtKB-SubCell"/>
</dbReference>
<evidence type="ECO:0000256" key="7">
    <source>
        <dbReference type="PROSITE-ProRule" id="PRU01360"/>
    </source>
</evidence>
<evidence type="ECO:0000256" key="4">
    <source>
        <dbReference type="ARBA" id="ARBA00022692"/>
    </source>
</evidence>